<dbReference type="InterPro" id="IPR002347">
    <property type="entry name" value="SDR_fam"/>
</dbReference>
<dbReference type="Pfam" id="PF00106">
    <property type="entry name" value="adh_short"/>
    <property type="match status" value="1"/>
</dbReference>
<dbReference type="GO" id="GO:0034256">
    <property type="term" value="F:chlorophyll(ide) b reductase activity"/>
    <property type="evidence" value="ECO:0007669"/>
    <property type="project" value="TreeGrafter"/>
</dbReference>
<accession>A0A7S0HM88</accession>
<dbReference type="PRINTS" id="PR00081">
    <property type="entry name" value="GDHRDH"/>
</dbReference>
<dbReference type="Gene3D" id="3.40.50.720">
    <property type="entry name" value="NAD(P)-binding Rossmann-like Domain"/>
    <property type="match status" value="1"/>
</dbReference>
<dbReference type="AlphaFoldDB" id="A0A7S0HM88"/>
<dbReference type="SUPFAM" id="SSF51735">
    <property type="entry name" value="NAD(P)-binding Rossmann-fold domains"/>
    <property type="match status" value="1"/>
</dbReference>
<dbReference type="InterPro" id="IPR036291">
    <property type="entry name" value="NAD(P)-bd_dom_sf"/>
</dbReference>
<dbReference type="EMBL" id="HBEP01023459">
    <property type="protein sequence ID" value="CAD8495058.1"/>
    <property type="molecule type" value="Transcribed_RNA"/>
</dbReference>
<reference evidence="1" key="1">
    <citation type="submission" date="2021-01" db="EMBL/GenBank/DDBJ databases">
        <authorList>
            <person name="Corre E."/>
            <person name="Pelletier E."/>
            <person name="Niang G."/>
            <person name="Scheremetjew M."/>
            <person name="Finn R."/>
            <person name="Kale V."/>
            <person name="Holt S."/>
            <person name="Cochrane G."/>
            <person name="Meng A."/>
            <person name="Brown T."/>
            <person name="Cohen L."/>
        </authorList>
    </citation>
    <scope>NUCLEOTIDE SEQUENCE</scope>
    <source>
        <strain evidence="1">CCMP1374</strain>
    </source>
</reference>
<dbReference type="GO" id="GO:0015996">
    <property type="term" value="P:chlorophyll catabolic process"/>
    <property type="evidence" value="ECO:0007669"/>
    <property type="project" value="TreeGrafter"/>
</dbReference>
<dbReference type="InterPro" id="IPR052625">
    <property type="entry name" value="Chl_b_Red"/>
</dbReference>
<evidence type="ECO:0000313" key="1">
    <source>
        <dbReference type="EMBL" id="CAD8495058.1"/>
    </source>
</evidence>
<sequence length="352" mass="36427">MLLGAAVVQGFAGSARPGHAALASTARSAVAMATGNPIGAILEKAGIDMPGPDISGLPPQGVVITGGAGGVGYAYADSFMARGHSVVICDVRDPEAAVAALQQKHAGGSGKVYGCVCDVSKSASVEELGRFAKEKLGTVNHWINNAGINGGRRPFTSLTTATVEAVVNVNLVGVLLCTKVALDLMQAQPGVESNIFNTVGSGVKGGGTPGYATYGATKRGLPQLTDSLVSELEKGVPGYDVAKPAGKVNCHTLSPGMVFTNLLLDDSTPELRKFPFGVLAAQPEEVGEDLVPKILSVTGNGQSVEFLTTDKVLVKFYEKFIEGKKSEYIDDDGNVIKTPGAQYEDNGTRKLY</sequence>
<dbReference type="PANTHER" id="PTHR24314:SF21">
    <property type="entry name" value="CHLOROPHYLL(IDE) B REDUCTASE NYC1, CHLOROPLASTIC-RELATED"/>
    <property type="match status" value="1"/>
</dbReference>
<name>A0A7S0HM88_9EUKA</name>
<dbReference type="GO" id="GO:0010304">
    <property type="term" value="P:PSII associated light-harvesting complex II catabolic process"/>
    <property type="evidence" value="ECO:0007669"/>
    <property type="project" value="TreeGrafter"/>
</dbReference>
<proteinExistence type="predicted"/>
<organism evidence="1">
    <name type="scientific">Phaeocystis antarctica</name>
    <dbReference type="NCBI Taxonomy" id="33657"/>
    <lineage>
        <taxon>Eukaryota</taxon>
        <taxon>Haptista</taxon>
        <taxon>Haptophyta</taxon>
        <taxon>Prymnesiophyceae</taxon>
        <taxon>Phaeocystales</taxon>
        <taxon>Phaeocystaceae</taxon>
        <taxon>Phaeocystis</taxon>
    </lineage>
</organism>
<gene>
    <name evidence="1" type="ORF">PANT1444_LOCUS13276</name>
</gene>
<dbReference type="PANTHER" id="PTHR24314">
    <property type="entry name" value="NON-SPECIFIC LIPID TRANSFER PROTEIN-RELATED"/>
    <property type="match status" value="1"/>
</dbReference>
<protein>
    <submittedName>
        <fullName evidence="1">Uncharacterized protein</fullName>
    </submittedName>
</protein>
<dbReference type="CDD" id="cd05233">
    <property type="entry name" value="SDR_c"/>
    <property type="match status" value="1"/>
</dbReference>